<gene>
    <name evidence="3" type="ORF">SPSIL_034520</name>
</gene>
<dbReference type="SUPFAM" id="SSF53850">
    <property type="entry name" value="Periplasmic binding protein-like II"/>
    <property type="match status" value="1"/>
</dbReference>
<name>A0ABZ3IPF6_9FIRM</name>
<dbReference type="PANTHER" id="PTHR30006:SF2">
    <property type="entry name" value="ABC TRANSPORTER SUBSTRATE-BINDING PROTEIN"/>
    <property type="match status" value="1"/>
</dbReference>
<dbReference type="Gene3D" id="1.10.3910.10">
    <property type="entry name" value="SP0561-like"/>
    <property type="match status" value="1"/>
</dbReference>
<dbReference type="InterPro" id="IPR038062">
    <property type="entry name" value="ScdA-like_N_sf"/>
</dbReference>
<dbReference type="Proteomes" id="UP000216752">
    <property type="component" value="Chromosome"/>
</dbReference>
<dbReference type="Pfam" id="PF08984">
    <property type="entry name" value="DUF1858"/>
    <property type="match status" value="1"/>
</dbReference>
<evidence type="ECO:0000313" key="4">
    <source>
        <dbReference type="Proteomes" id="UP000216752"/>
    </source>
</evidence>
<organism evidence="3 4">
    <name type="scientific">Sporomusa silvacetica DSM 10669</name>
    <dbReference type="NCBI Taxonomy" id="1123289"/>
    <lineage>
        <taxon>Bacteria</taxon>
        <taxon>Bacillati</taxon>
        <taxon>Bacillota</taxon>
        <taxon>Negativicutes</taxon>
        <taxon>Selenomonadales</taxon>
        <taxon>Sporomusaceae</taxon>
        <taxon>Sporomusa</taxon>
    </lineage>
</organism>
<feature type="domain" description="DUF1858" evidence="2">
    <location>
        <begin position="3"/>
        <end position="61"/>
    </location>
</feature>
<dbReference type="EMBL" id="CP155573">
    <property type="protein sequence ID" value="XFO67258.1"/>
    <property type="molecule type" value="Genomic_DNA"/>
</dbReference>
<dbReference type="PANTHER" id="PTHR30006">
    <property type="entry name" value="THIAMINE-BINDING PERIPLASMIC PROTEIN-RELATED"/>
    <property type="match status" value="1"/>
</dbReference>
<dbReference type="InterPro" id="IPR015077">
    <property type="entry name" value="DUF1858"/>
</dbReference>
<keyword evidence="1" id="KW-0732">Signal</keyword>
<proteinExistence type="predicted"/>
<dbReference type="SUPFAM" id="SSF140683">
    <property type="entry name" value="SP0561-like"/>
    <property type="match status" value="1"/>
</dbReference>
<keyword evidence="4" id="KW-1185">Reference proteome</keyword>
<evidence type="ECO:0000256" key="1">
    <source>
        <dbReference type="ARBA" id="ARBA00022729"/>
    </source>
</evidence>
<evidence type="ECO:0000259" key="2">
    <source>
        <dbReference type="Pfam" id="PF08984"/>
    </source>
</evidence>
<dbReference type="RefSeq" id="WP_245867769.1">
    <property type="nucleotide sequence ID" value="NZ_CP155573.1"/>
</dbReference>
<dbReference type="Pfam" id="PF13343">
    <property type="entry name" value="SBP_bac_6"/>
    <property type="match status" value="1"/>
</dbReference>
<evidence type="ECO:0000313" key="3">
    <source>
        <dbReference type="EMBL" id="XFO67258.1"/>
    </source>
</evidence>
<protein>
    <recommendedName>
        <fullName evidence="2">DUF1858 domain-containing protein</fullName>
    </recommendedName>
</protein>
<sequence length="401" mass="45677">MLIELDLTISQILEMYPETREVFITNGFPQFADKKIQRDLGTVLKLKTALKSKKLNADVFIKLLEEKIHEVRQYSKLSSSVVTNGKCLNLLALLPCPLKVPLQGELQLVLNHLQCEKGVDLHYNIDTSANKYIHYEEYIPYFEDSDEIPDIILTTGYEFLHDKFVERFVQTGIFLQATGQQVNPRFLSAQLLDPQCHFFVLAVNALVMVIEKKRLGSLPVPRTWGDLLNPVFENQVVMRGHGDTYCDALQLYYYKDYGNDGIKGLARAVRYGLHPSQMVKELSSSHNGLPPIYIMPRFFAETLNGRKDIEVIWPSDGAIVYPVSLLVKASKAVELKELVDYLTGPQAACIFDAAFFPSSHLQGGRSLPVNASFKWVGWDYIRSCGIERLQQELNDRFLDYM</sequence>
<reference evidence="3" key="1">
    <citation type="submission" date="2024-05" db="EMBL/GenBank/DDBJ databases">
        <title>Isolation and characterization of Sporomusa carbonis sp. nov., a carboxydotrophic hydrogenogen in the genus of Sporomusa isolated from a charcoal burning pile.</title>
        <authorList>
            <person name="Boeer T."/>
            <person name="Rosenbaum F."/>
            <person name="Eysell L."/>
            <person name="Mueller V."/>
            <person name="Daniel R."/>
            <person name="Poehlein A."/>
        </authorList>
    </citation>
    <scope>NUCLEOTIDE SEQUENCE [LARGE SCALE GENOMIC DNA]</scope>
    <source>
        <strain evidence="3">DSM 10669</strain>
    </source>
</reference>
<dbReference type="Gene3D" id="3.40.190.10">
    <property type="entry name" value="Periplasmic binding protein-like II"/>
    <property type="match status" value="2"/>
</dbReference>
<accession>A0ABZ3IPF6</accession>